<reference evidence="3 4" key="1">
    <citation type="submission" date="2018-08" db="EMBL/GenBank/DDBJ databases">
        <title>Aphanomyces genome sequencing and annotation.</title>
        <authorList>
            <person name="Minardi D."/>
            <person name="Oidtmann B."/>
            <person name="Van Der Giezen M."/>
            <person name="Studholme D.J."/>
        </authorList>
    </citation>
    <scope>NUCLEOTIDE SEQUENCE [LARGE SCALE GENOMIC DNA]</scope>
    <source>
        <strain evidence="2 3">Da</strain>
        <strain evidence="1 4">Sv</strain>
    </source>
</reference>
<dbReference type="PANTHER" id="PTHR20978">
    <property type="entry name" value="SPLICING FACTOR 3B SUBUNIT 5"/>
    <property type="match status" value="1"/>
</dbReference>
<name>A0A3R7ANY8_APHAT</name>
<comment type="caution">
    <text evidence="1">The sequence shown here is derived from an EMBL/GenBank/DDBJ whole genome shotgun (WGS) entry which is preliminary data.</text>
</comment>
<evidence type="ECO:0000313" key="2">
    <source>
        <dbReference type="EMBL" id="RHZ31850.1"/>
    </source>
</evidence>
<evidence type="ECO:0000313" key="4">
    <source>
        <dbReference type="Proteomes" id="UP000285712"/>
    </source>
</evidence>
<feature type="non-terminal residue" evidence="1">
    <location>
        <position position="1"/>
    </location>
</feature>
<dbReference type="GO" id="GO:0071011">
    <property type="term" value="C:precatalytic spliceosome"/>
    <property type="evidence" value="ECO:0007669"/>
    <property type="project" value="TreeGrafter"/>
</dbReference>
<evidence type="ECO:0000313" key="3">
    <source>
        <dbReference type="Proteomes" id="UP000285430"/>
    </source>
</evidence>
<dbReference type="GO" id="GO:0005686">
    <property type="term" value="C:U2 snRNP"/>
    <property type="evidence" value="ECO:0007669"/>
    <property type="project" value="TreeGrafter"/>
</dbReference>
<dbReference type="Proteomes" id="UP000285712">
    <property type="component" value="Unassembled WGS sequence"/>
</dbReference>
<dbReference type="Proteomes" id="UP000285430">
    <property type="component" value="Unassembled WGS sequence"/>
</dbReference>
<evidence type="ECO:0000313" key="1">
    <source>
        <dbReference type="EMBL" id="RHY84700.1"/>
    </source>
</evidence>
<dbReference type="GO" id="GO:0000398">
    <property type="term" value="P:mRNA splicing, via spliceosome"/>
    <property type="evidence" value="ECO:0007669"/>
    <property type="project" value="TreeGrafter"/>
</dbReference>
<dbReference type="AlphaFoldDB" id="A0A3R7ANY8"/>
<dbReference type="InterPro" id="IPR009846">
    <property type="entry name" value="SF3b5/RDS3-10"/>
</dbReference>
<gene>
    <name evidence="1" type="ORF">DYB35_006853</name>
    <name evidence="2" type="ORF">DYB37_006342</name>
</gene>
<proteinExistence type="predicted"/>
<protein>
    <submittedName>
        <fullName evidence="1">Uncharacterized protein</fullName>
    </submittedName>
</protein>
<dbReference type="Pfam" id="PF07189">
    <property type="entry name" value="SF3b10"/>
    <property type="match status" value="1"/>
</dbReference>
<organism evidence="1 4">
    <name type="scientific">Aphanomyces astaci</name>
    <name type="common">Crayfish plague agent</name>
    <dbReference type="NCBI Taxonomy" id="112090"/>
    <lineage>
        <taxon>Eukaryota</taxon>
        <taxon>Sar</taxon>
        <taxon>Stramenopiles</taxon>
        <taxon>Oomycota</taxon>
        <taxon>Saprolegniomycetes</taxon>
        <taxon>Saprolegniales</taxon>
        <taxon>Verrucalvaceae</taxon>
        <taxon>Aphanomyces</taxon>
    </lineage>
</organism>
<sequence length="96" mass="11037">AADRYNINRQWEHLQAKYVGTGHADTSKFEWAVNQHRDTLSSHIGHNDMLSYFAVAENESIGRVRFNMLEVSFRRPLHYATSPSTNSHAYACIGRK</sequence>
<accession>A0A3R7ANY8</accession>
<dbReference type="EMBL" id="QUTG01005990">
    <property type="protein sequence ID" value="RHY84700.1"/>
    <property type="molecule type" value="Genomic_DNA"/>
</dbReference>
<dbReference type="EMBL" id="QUTH01001060">
    <property type="protein sequence ID" value="RHZ31850.1"/>
    <property type="molecule type" value="Genomic_DNA"/>
</dbReference>
<dbReference type="VEuPathDB" id="FungiDB:H257_11764"/>
<dbReference type="PANTHER" id="PTHR20978:SF0">
    <property type="entry name" value="SPLICING FACTOR 3B SUBUNIT 5"/>
    <property type="match status" value="1"/>
</dbReference>